<dbReference type="SUPFAM" id="SSF109604">
    <property type="entry name" value="HD-domain/PDEase-like"/>
    <property type="match status" value="1"/>
</dbReference>
<keyword evidence="3" id="KW-1185">Reference proteome</keyword>
<evidence type="ECO:0000313" key="3">
    <source>
        <dbReference type="Proteomes" id="UP000441585"/>
    </source>
</evidence>
<dbReference type="Proteomes" id="UP000441585">
    <property type="component" value="Unassembled WGS sequence"/>
</dbReference>
<protein>
    <submittedName>
        <fullName evidence="2">HD domain-containing protein</fullName>
    </submittedName>
</protein>
<dbReference type="GO" id="GO:0008893">
    <property type="term" value="F:guanosine-3',5'-bis(diphosphate) 3'-diphosphatase activity"/>
    <property type="evidence" value="ECO:0007669"/>
    <property type="project" value="TreeGrafter"/>
</dbReference>
<accession>A0A6I2MAA7</accession>
<dbReference type="PANTHER" id="PTHR46246">
    <property type="entry name" value="GUANOSINE-3',5'-BIS(DIPHOSPHATE) 3'-PYROPHOSPHOHYDROLASE MESH1"/>
    <property type="match status" value="1"/>
</dbReference>
<feature type="domain" description="HD/PDEase" evidence="1">
    <location>
        <begin position="23"/>
        <end position="129"/>
    </location>
</feature>
<name>A0A6I2MAA7_9BACI</name>
<comment type="caution">
    <text evidence="2">The sequence shown here is derived from an EMBL/GenBank/DDBJ whole genome shotgun (WGS) entry which is preliminary data.</text>
</comment>
<dbReference type="InterPro" id="IPR052194">
    <property type="entry name" value="MESH1"/>
</dbReference>
<proteinExistence type="predicted"/>
<sequence>MNLTDRAKRFAEAAHEGQVRRLNGGPYFTHVENTALILFKADFREEVVAAGFLHDTVEDTETSLQQINELFGADVASLVAFNTEDKSLTWEERKQHTIQSALHAGVEEKAVLAADKLDNLESLLKEHRKHGDDIWRMFNRGKDKQAWYHRSIAENLFKNLEPKEVPSFFFVYKRLVEEFFSE</sequence>
<dbReference type="Pfam" id="PF13328">
    <property type="entry name" value="HD_4"/>
    <property type="match status" value="1"/>
</dbReference>
<dbReference type="Gene3D" id="1.10.3210.10">
    <property type="entry name" value="Hypothetical protein af1432"/>
    <property type="match status" value="1"/>
</dbReference>
<dbReference type="RefSeq" id="WP_070877102.1">
    <property type="nucleotide sequence ID" value="NZ_CAJFZX010000008.1"/>
</dbReference>
<dbReference type="AlphaFoldDB" id="A0A6I2MAA7"/>
<organism evidence="2 3">
    <name type="scientific">Metabacillus idriensis</name>
    <dbReference type="NCBI Taxonomy" id="324768"/>
    <lineage>
        <taxon>Bacteria</taxon>
        <taxon>Bacillati</taxon>
        <taxon>Bacillota</taxon>
        <taxon>Bacilli</taxon>
        <taxon>Bacillales</taxon>
        <taxon>Bacillaceae</taxon>
        <taxon>Metabacillus</taxon>
    </lineage>
</organism>
<dbReference type="InterPro" id="IPR003607">
    <property type="entry name" value="HD/PDEase_dom"/>
</dbReference>
<dbReference type="EMBL" id="WKKF01000001">
    <property type="protein sequence ID" value="MRX53371.1"/>
    <property type="molecule type" value="Genomic_DNA"/>
</dbReference>
<evidence type="ECO:0000313" key="2">
    <source>
        <dbReference type="EMBL" id="MRX53371.1"/>
    </source>
</evidence>
<dbReference type="SMART" id="SM00471">
    <property type="entry name" value="HDc"/>
    <property type="match status" value="1"/>
</dbReference>
<reference evidence="2 3" key="1">
    <citation type="submission" date="2019-11" db="EMBL/GenBank/DDBJ databases">
        <title>Bacillus idriensis genome.</title>
        <authorList>
            <person name="Konopka E.N."/>
            <person name="Newman J.D."/>
        </authorList>
    </citation>
    <scope>NUCLEOTIDE SEQUENCE [LARGE SCALE GENOMIC DNA]</scope>
    <source>
        <strain evidence="2 3">DSM 19097</strain>
    </source>
</reference>
<dbReference type="PANTHER" id="PTHR46246:SF1">
    <property type="entry name" value="GUANOSINE-3',5'-BIS(DIPHOSPHATE) 3'-PYROPHOSPHOHYDROLASE MESH1"/>
    <property type="match status" value="1"/>
</dbReference>
<gene>
    <name evidence="2" type="ORF">GJU41_05260</name>
</gene>
<evidence type="ECO:0000259" key="1">
    <source>
        <dbReference type="SMART" id="SM00471"/>
    </source>
</evidence>